<evidence type="ECO:0000313" key="3">
    <source>
        <dbReference type="Proteomes" id="UP000236291"/>
    </source>
</evidence>
<accession>A0A2K3MAQ0</accession>
<proteinExistence type="predicted"/>
<name>A0A2K3MAQ0_TRIPR</name>
<dbReference type="EMBL" id="ASHM01054963">
    <property type="protein sequence ID" value="PNX87861.1"/>
    <property type="molecule type" value="Genomic_DNA"/>
</dbReference>
<evidence type="ECO:0000313" key="2">
    <source>
        <dbReference type="EMBL" id="PNX87861.1"/>
    </source>
</evidence>
<keyword evidence="1" id="KW-0812">Transmembrane</keyword>
<keyword evidence="1" id="KW-1133">Transmembrane helix</keyword>
<reference evidence="2 3" key="1">
    <citation type="journal article" date="2014" name="Am. J. Bot.">
        <title>Genome assembly and annotation for red clover (Trifolium pratense; Fabaceae).</title>
        <authorList>
            <person name="Istvanek J."/>
            <person name="Jaros M."/>
            <person name="Krenek A."/>
            <person name="Repkova J."/>
        </authorList>
    </citation>
    <scope>NUCLEOTIDE SEQUENCE [LARGE SCALE GENOMIC DNA]</scope>
    <source>
        <strain evidence="3">cv. Tatra</strain>
        <tissue evidence="2">Young leaves</tissue>
    </source>
</reference>
<protein>
    <submittedName>
        <fullName evidence="2">Uncharacterized protein</fullName>
    </submittedName>
</protein>
<reference evidence="2 3" key="2">
    <citation type="journal article" date="2017" name="Front. Plant Sci.">
        <title>Gene Classification and Mining of Molecular Markers Useful in Red Clover (Trifolium pratense) Breeding.</title>
        <authorList>
            <person name="Istvanek J."/>
            <person name="Dluhosova J."/>
            <person name="Dluhos P."/>
            <person name="Patkova L."/>
            <person name="Nedelnik J."/>
            <person name="Repkova J."/>
        </authorList>
    </citation>
    <scope>NUCLEOTIDE SEQUENCE [LARGE SCALE GENOMIC DNA]</scope>
    <source>
        <strain evidence="3">cv. Tatra</strain>
        <tissue evidence="2">Young leaves</tissue>
    </source>
</reference>
<sequence>MSTTVDVEHSQMLHTLLTGAPFPMDRIISSSTIFTDGKSRLLWRTCKTAAAAGLFITKQTSRLSVMFSHQRKQNGKGLKRLSLAPPSVISVAITSLFVILAGGHQFDMSWSLSQTSH</sequence>
<evidence type="ECO:0000256" key="1">
    <source>
        <dbReference type="SAM" id="Phobius"/>
    </source>
</evidence>
<dbReference type="AlphaFoldDB" id="A0A2K3MAQ0"/>
<feature type="transmembrane region" description="Helical" evidence="1">
    <location>
        <begin position="81"/>
        <end position="102"/>
    </location>
</feature>
<comment type="caution">
    <text evidence="2">The sequence shown here is derived from an EMBL/GenBank/DDBJ whole genome shotgun (WGS) entry which is preliminary data.</text>
</comment>
<gene>
    <name evidence="2" type="ORF">L195_g043960</name>
</gene>
<dbReference type="Proteomes" id="UP000236291">
    <property type="component" value="Unassembled WGS sequence"/>
</dbReference>
<keyword evidence="1" id="KW-0472">Membrane</keyword>
<organism evidence="2 3">
    <name type="scientific">Trifolium pratense</name>
    <name type="common">Red clover</name>
    <dbReference type="NCBI Taxonomy" id="57577"/>
    <lineage>
        <taxon>Eukaryota</taxon>
        <taxon>Viridiplantae</taxon>
        <taxon>Streptophyta</taxon>
        <taxon>Embryophyta</taxon>
        <taxon>Tracheophyta</taxon>
        <taxon>Spermatophyta</taxon>
        <taxon>Magnoliopsida</taxon>
        <taxon>eudicotyledons</taxon>
        <taxon>Gunneridae</taxon>
        <taxon>Pentapetalae</taxon>
        <taxon>rosids</taxon>
        <taxon>fabids</taxon>
        <taxon>Fabales</taxon>
        <taxon>Fabaceae</taxon>
        <taxon>Papilionoideae</taxon>
        <taxon>50 kb inversion clade</taxon>
        <taxon>NPAAA clade</taxon>
        <taxon>Hologalegina</taxon>
        <taxon>IRL clade</taxon>
        <taxon>Trifolieae</taxon>
        <taxon>Trifolium</taxon>
    </lineage>
</organism>